<feature type="domain" description="DUF4440" evidence="2">
    <location>
        <begin position="11"/>
        <end position="111"/>
    </location>
</feature>
<dbReference type="SUPFAM" id="SSF54427">
    <property type="entry name" value="NTF2-like"/>
    <property type="match status" value="1"/>
</dbReference>
<evidence type="ECO:0000259" key="2">
    <source>
        <dbReference type="Pfam" id="PF14534"/>
    </source>
</evidence>
<keyword evidence="4" id="KW-1185">Reference proteome</keyword>
<protein>
    <submittedName>
        <fullName evidence="3">SgcJ/EcaC family oxidoreductase</fullName>
    </submittedName>
</protein>
<dbReference type="Pfam" id="PF14534">
    <property type="entry name" value="DUF4440"/>
    <property type="match status" value="1"/>
</dbReference>
<evidence type="ECO:0000313" key="4">
    <source>
        <dbReference type="Proteomes" id="UP001501461"/>
    </source>
</evidence>
<dbReference type="Gene3D" id="3.10.450.50">
    <property type="match status" value="1"/>
</dbReference>
<comment type="caution">
    <text evidence="3">The sequence shown here is derived from an EMBL/GenBank/DDBJ whole genome shotgun (WGS) entry which is preliminary data.</text>
</comment>
<reference evidence="3 4" key="1">
    <citation type="journal article" date="2019" name="Int. J. Syst. Evol. Microbiol.">
        <title>The Global Catalogue of Microorganisms (GCM) 10K type strain sequencing project: providing services to taxonomists for standard genome sequencing and annotation.</title>
        <authorList>
            <consortium name="The Broad Institute Genomics Platform"/>
            <consortium name="The Broad Institute Genome Sequencing Center for Infectious Disease"/>
            <person name="Wu L."/>
            <person name="Ma J."/>
        </authorList>
    </citation>
    <scope>NUCLEOTIDE SEQUENCE [LARGE SCALE GENOMIC DNA]</scope>
    <source>
        <strain evidence="3 4">JCM 13595</strain>
    </source>
</reference>
<feature type="region of interest" description="Disordered" evidence="1">
    <location>
        <begin position="133"/>
        <end position="154"/>
    </location>
</feature>
<gene>
    <name evidence="3" type="ORF">GCM10009720_26160</name>
</gene>
<evidence type="ECO:0000313" key="3">
    <source>
        <dbReference type="EMBL" id="GAA2044047.1"/>
    </source>
</evidence>
<sequence length="154" mass="17320">MNRQSPKSILTGFQRAWNTHDADALAALFLDDAHFVNVTGLWWSSQGQIRTAHRYGFEHIFGHSHMTIGRTEIRFLGDDHALVHARVTVTGQRTPDGHVAKDRRTVFSFVVTRCTDELGDYWKAVSAHNTDVVPGAPETHVNSPQGQQAVRYRS</sequence>
<dbReference type="InterPro" id="IPR011944">
    <property type="entry name" value="Steroid_delta5-4_isomerase"/>
</dbReference>
<dbReference type="InterPro" id="IPR027843">
    <property type="entry name" value="DUF4440"/>
</dbReference>
<dbReference type="RefSeq" id="WP_343959458.1">
    <property type="nucleotide sequence ID" value="NZ_BAAAMN010000051.1"/>
</dbReference>
<name>A0ABN2UUM6_9MICC</name>
<accession>A0ABN2UUM6</accession>
<dbReference type="EMBL" id="BAAAMN010000051">
    <property type="protein sequence ID" value="GAA2044047.1"/>
    <property type="molecule type" value="Genomic_DNA"/>
</dbReference>
<organism evidence="3 4">
    <name type="scientific">Yaniella flava</name>
    <dbReference type="NCBI Taxonomy" id="287930"/>
    <lineage>
        <taxon>Bacteria</taxon>
        <taxon>Bacillati</taxon>
        <taxon>Actinomycetota</taxon>
        <taxon>Actinomycetes</taxon>
        <taxon>Micrococcales</taxon>
        <taxon>Micrococcaceae</taxon>
        <taxon>Yaniella</taxon>
    </lineage>
</organism>
<dbReference type="InterPro" id="IPR032710">
    <property type="entry name" value="NTF2-like_dom_sf"/>
</dbReference>
<dbReference type="NCBIfam" id="TIGR02246">
    <property type="entry name" value="SgcJ/EcaC family oxidoreductase"/>
    <property type="match status" value="1"/>
</dbReference>
<dbReference type="Proteomes" id="UP001501461">
    <property type="component" value="Unassembled WGS sequence"/>
</dbReference>
<proteinExistence type="predicted"/>
<evidence type="ECO:0000256" key="1">
    <source>
        <dbReference type="SAM" id="MobiDB-lite"/>
    </source>
</evidence>